<dbReference type="Pfam" id="PF26215">
    <property type="entry name" value="HTH_animal"/>
    <property type="match status" value="1"/>
</dbReference>
<dbReference type="InterPro" id="IPR058912">
    <property type="entry name" value="HTH_animal"/>
</dbReference>
<dbReference type="EnsemblMetazoa" id="G33305.1">
    <property type="protein sequence ID" value="G33305.1:cds"/>
    <property type="gene ID" value="G33305"/>
</dbReference>
<protein>
    <recommendedName>
        <fullName evidence="1">Helix-turn-helix domain-containing protein</fullName>
    </recommendedName>
</protein>
<accession>A0A8W8MNB8</accession>
<keyword evidence="3" id="KW-1185">Reference proteome</keyword>
<evidence type="ECO:0000259" key="1">
    <source>
        <dbReference type="Pfam" id="PF26215"/>
    </source>
</evidence>
<reference evidence="2" key="1">
    <citation type="submission" date="2022-08" db="UniProtKB">
        <authorList>
            <consortium name="EnsemblMetazoa"/>
        </authorList>
    </citation>
    <scope>IDENTIFICATION</scope>
    <source>
        <strain evidence="2">05x7-T-G4-1.051#20</strain>
    </source>
</reference>
<dbReference type="PANTHER" id="PTHR21301">
    <property type="entry name" value="REVERSE TRANSCRIPTASE"/>
    <property type="match status" value="1"/>
</dbReference>
<proteinExistence type="predicted"/>
<feature type="domain" description="Helix-turn-helix" evidence="1">
    <location>
        <begin position="1"/>
        <end position="46"/>
    </location>
</feature>
<organism evidence="2 3">
    <name type="scientific">Magallana gigas</name>
    <name type="common">Pacific oyster</name>
    <name type="synonym">Crassostrea gigas</name>
    <dbReference type="NCBI Taxonomy" id="29159"/>
    <lineage>
        <taxon>Eukaryota</taxon>
        <taxon>Metazoa</taxon>
        <taxon>Spiralia</taxon>
        <taxon>Lophotrochozoa</taxon>
        <taxon>Mollusca</taxon>
        <taxon>Bivalvia</taxon>
        <taxon>Autobranchia</taxon>
        <taxon>Pteriomorphia</taxon>
        <taxon>Ostreida</taxon>
        <taxon>Ostreoidea</taxon>
        <taxon>Ostreidae</taxon>
        <taxon>Magallana</taxon>
    </lineage>
</organism>
<dbReference type="AlphaFoldDB" id="A0A8W8MNB8"/>
<evidence type="ECO:0000313" key="3">
    <source>
        <dbReference type="Proteomes" id="UP000005408"/>
    </source>
</evidence>
<dbReference type="Proteomes" id="UP000005408">
    <property type="component" value="Unassembled WGS sequence"/>
</dbReference>
<sequence>KNSISFGLGIRARRICSTDEGYFKQREKIKTNLRKCGYPNNEVEDQLVKVDKLNRSDLLNYRKNNKKCNRVPFVLNYSRGLPNIHQILKKRQKILENSDRLKLAFHNTLIVAFRGDKNLKDILVHKKHNNLFFKKNDHYAGRVVQKMCYV</sequence>
<evidence type="ECO:0000313" key="2">
    <source>
        <dbReference type="EnsemblMetazoa" id="G33305.1:cds"/>
    </source>
</evidence>
<name>A0A8W8MNB8_MAGGI</name>
<dbReference type="PANTHER" id="PTHR21301:SF10">
    <property type="entry name" value="REVERSE TRANSCRIPTASE DOMAIN-CONTAINING PROTEIN"/>
    <property type="match status" value="1"/>
</dbReference>